<comment type="caution">
    <text evidence="8">The sequence shown here is derived from an EMBL/GenBank/DDBJ whole genome shotgun (WGS) entry which is preliminary data.</text>
</comment>
<feature type="transmembrane region" description="Helical" evidence="7">
    <location>
        <begin position="68"/>
        <end position="87"/>
    </location>
</feature>
<keyword evidence="3 7" id="KW-0812">Transmembrane</keyword>
<dbReference type="Proteomes" id="UP000485058">
    <property type="component" value="Unassembled WGS sequence"/>
</dbReference>
<evidence type="ECO:0000256" key="2">
    <source>
        <dbReference type="ARBA" id="ARBA00009607"/>
    </source>
</evidence>
<dbReference type="Pfam" id="PF10251">
    <property type="entry name" value="PEN-2"/>
    <property type="match status" value="1"/>
</dbReference>
<comment type="subcellular location">
    <subcellularLocation>
        <location evidence="1">Membrane</location>
        <topology evidence="1">Multi-pass membrane protein</topology>
    </subcellularLocation>
</comment>
<evidence type="ECO:0000256" key="4">
    <source>
        <dbReference type="ARBA" id="ARBA00022976"/>
    </source>
</evidence>
<dbReference type="GO" id="GO:0070765">
    <property type="term" value="C:gamma-secretase complex"/>
    <property type="evidence" value="ECO:0007669"/>
    <property type="project" value="TreeGrafter"/>
</dbReference>
<keyword evidence="6 7" id="KW-0472">Membrane</keyword>
<evidence type="ECO:0000256" key="3">
    <source>
        <dbReference type="ARBA" id="ARBA00022692"/>
    </source>
</evidence>
<protein>
    <submittedName>
        <fullName evidence="8">Presenilin enhancer 2</fullName>
    </submittedName>
</protein>
<comment type="similarity">
    <text evidence="2">Belongs to the PEN-2 family.</text>
</comment>
<dbReference type="PANTHER" id="PTHR16318">
    <property type="entry name" value="GAMMA-SECRETASE SUBUNIT PEN-2"/>
    <property type="match status" value="1"/>
</dbReference>
<evidence type="ECO:0000256" key="5">
    <source>
        <dbReference type="ARBA" id="ARBA00022989"/>
    </source>
</evidence>
<keyword evidence="4" id="KW-0914">Notch signaling pathway</keyword>
<keyword evidence="5 7" id="KW-1133">Transmembrane helix</keyword>
<feature type="transmembrane region" description="Helical" evidence="7">
    <location>
        <begin position="28"/>
        <end position="48"/>
    </location>
</feature>
<keyword evidence="9" id="KW-1185">Reference proteome</keyword>
<sequence>MDSPEPVVESVDGELIAVHKAHKLARRMFVAGFFCLPLLWGFNVWLFWPDFRSGRDAVLSKFTRRSAVCFLVSSLLYFPWTFFFTSAGSRYINSDLYNKLDITRVPIRDYI</sequence>
<dbReference type="PANTHER" id="PTHR16318:SF0">
    <property type="entry name" value="GAMMA-SECRETASE SUBUNIT PEN-2"/>
    <property type="match status" value="1"/>
</dbReference>
<organism evidence="8 9">
    <name type="scientific">Haematococcus lacustris</name>
    <name type="common">Green alga</name>
    <name type="synonym">Haematococcus pluvialis</name>
    <dbReference type="NCBI Taxonomy" id="44745"/>
    <lineage>
        <taxon>Eukaryota</taxon>
        <taxon>Viridiplantae</taxon>
        <taxon>Chlorophyta</taxon>
        <taxon>core chlorophytes</taxon>
        <taxon>Chlorophyceae</taxon>
        <taxon>CS clade</taxon>
        <taxon>Chlamydomonadales</taxon>
        <taxon>Haematococcaceae</taxon>
        <taxon>Haematococcus</taxon>
    </lineage>
</organism>
<evidence type="ECO:0000256" key="7">
    <source>
        <dbReference type="SAM" id="Phobius"/>
    </source>
</evidence>
<feature type="non-terminal residue" evidence="8">
    <location>
        <position position="1"/>
    </location>
</feature>
<reference evidence="8 9" key="1">
    <citation type="submission" date="2020-02" db="EMBL/GenBank/DDBJ databases">
        <title>Draft genome sequence of Haematococcus lacustris strain NIES-144.</title>
        <authorList>
            <person name="Morimoto D."/>
            <person name="Nakagawa S."/>
            <person name="Yoshida T."/>
            <person name="Sawayama S."/>
        </authorList>
    </citation>
    <scope>NUCLEOTIDE SEQUENCE [LARGE SCALE GENOMIC DNA]</scope>
    <source>
        <strain evidence="8 9">NIES-144</strain>
    </source>
</reference>
<evidence type="ECO:0000313" key="9">
    <source>
        <dbReference type="Proteomes" id="UP000485058"/>
    </source>
</evidence>
<dbReference type="EMBL" id="BLLF01000385">
    <property type="protein sequence ID" value="GFH11231.1"/>
    <property type="molecule type" value="Genomic_DNA"/>
</dbReference>
<dbReference type="InterPro" id="IPR019379">
    <property type="entry name" value="Gamma_Secretase_Asp_P_PEN2"/>
</dbReference>
<evidence type="ECO:0000256" key="6">
    <source>
        <dbReference type="ARBA" id="ARBA00023136"/>
    </source>
</evidence>
<evidence type="ECO:0000256" key="1">
    <source>
        <dbReference type="ARBA" id="ARBA00004141"/>
    </source>
</evidence>
<name>A0A699YNT8_HAELA</name>
<dbReference type="GO" id="GO:0007219">
    <property type="term" value="P:Notch signaling pathway"/>
    <property type="evidence" value="ECO:0007669"/>
    <property type="project" value="UniProtKB-KW"/>
</dbReference>
<dbReference type="AlphaFoldDB" id="A0A699YNT8"/>
<proteinExistence type="inferred from homology"/>
<gene>
    <name evidence="8" type="ORF">HaLaN_06700</name>
</gene>
<accession>A0A699YNT8</accession>
<evidence type="ECO:0000313" key="8">
    <source>
        <dbReference type="EMBL" id="GFH11231.1"/>
    </source>
</evidence>
<feature type="non-terminal residue" evidence="8">
    <location>
        <position position="111"/>
    </location>
</feature>